<evidence type="ECO:0000256" key="1">
    <source>
        <dbReference type="SAM" id="Phobius"/>
    </source>
</evidence>
<keyword evidence="3" id="KW-1185">Reference proteome</keyword>
<evidence type="ECO:0000313" key="3">
    <source>
        <dbReference type="Proteomes" id="UP000295192"/>
    </source>
</evidence>
<reference evidence="2 3" key="1">
    <citation type="journal article" date="2019" name="J. Hered.">
        <title>An Improved Genome Assembly for Drosophila navojoa, the Basal Species in the mojavensis Cluster.</title>
        <authorList>
            <person name="Vanderlinde T."/>
            <person name="Dupim E.G."/>
            <person name="Nazario-Yepiz N.O."/>
            <person name="Carvalho A.B."/>
        </authorList>
    </citation>
    <scope>NUCLEOTIDE SEQUENCE [LARGE SCALE GENOMIC DNA]</scope>
    <source>
        <strain evidence="2">Navoj_Jal97</strain>
        <tissue evidence="2">Whole organism</tissue>
    </source>
</reference>
<dbReference type="Proteomes" id="UP000295192">
    <property type="component" value="Unassembled WGS sequence"/>
</dbReference>
<feature type="transmembrane region" description="Helical" evidence="1">
    <location>
        <begin position="101"/>
        <end position="123"/>
    </location>
</feature>
<dbReference type="OrthoDB" id="7859910at2759"/>
<accession>A0A484BP41</accession>
<name>A0A484BP41_DRONA</name>
<sequence>MLSDFDGSLYSPVWKMTQLCLVLPNECGSFIQYFSDVYEQKFTVMCFMVFYTLLNALIMWIINPRAPLGNTLFNSARLTIGQGVADRAFRRLRLPEKIIEIFTQIFTLLVLSIVTGAVTTALITGVRRAEIVDLETFLESGLRVMVYSNQVQDEFNYLLPSIQTRFLYVDKPERDRHLYSLNDSYAYLMVTHKWQLLEYIQRRLHKPKLRLATGKLCSSERYIQLYVCSGACYAPALEHFALNAYEFGLTTGWMQQGLRQAEQAGLVAKEPYEPPTLRPLPLEFYRRAYELYGFLLVLSLIAFLMECLIAYWRTDDAIIVI</sequence>
<gene>
    <name evidence="2" type="ORF">AWZ03_003107</name>
</gene>
<proteinExistence type="predicted"/>
<evidence type="ECO:0008006" key="4">
    <source>
        <dbReference type="Google" id="ProtNLM"/>
    </source>
</evidence>
<feature type="transmembrane region" description="Helical" evidence="1">
    <location>
        <begin position="42"/>
        <end position="62"/>
    </location>
</feature>
<keyword evidence="1" id="KW-1133">Transmembrane helix</keyword>
<comment type="caution">
    <text evidence="2">The sequence shown here is derived from an EMBL/GenBank/DDBJ whole genome shotgun (WGS) entry which is preliminary data.</text>
</comment>
<evidence type="ECO:0000313" key="2">
    <source>
        <dbReference type="EMBL" id="TDG50518.1"/>
    </source>
</evidence>
<dbReference type="EMBL" id="LSRL02000015">
    <property type="protein sequence ID" value="TDG50518.1"/>
    <property type="molecule type" value="Genomic_DNA"/>
</dbReference>
<protein>
    <recommendedName>
        <fullName evidence="4">Ionotropic glutamate receptor C-terminal domain-containing protein</fullName>
    </recommendedName>
</protein>
<dbReference type="AlphaFoldDB" id="A0A484BP41"/>
<feature type="transmembrane region" description="Helical" evidence="1">
    <location>
        <begin position="291"/>
        <end position="312"/>
    </location>
</feature>
<organism evidence="2 3">
    <name type="scientific">Drosophila navojoa</name>
    <name type="common">Fruit fly</name>
    <dbReference type="NCBI Taxonomy" id="7232"/>
    <lineage>
        <taxon>Eukaryota</taxon>
        <taxon>Metazoa</taxon>
        <taxon>Ecdysozoa</taxon>
        <taxon>Arthropoda</taxon>
        <taxon>Hexapoda</taxon>
        <taxon>Insecta</taxon>
        <taxon>Pterygota</taxon>
        <taxon>Neoptera</taxon>
        <taxon>Endopterygota</taxon>
        <taxon>Diptera</taxon>
        <taxon>Brachycera</taxon>
        <taxon>Muscomorpha</taxon>
        <taxon>Ephydroidea</taxon>
        <taxon>Drosophilidae</taxon>
        <taxon>Drosophila</taxon>
    </lineage>
</organism>
<dbReference type="OMA" id="FLRCAIN"/>
<keyword evidence="1" id="KW-0812">Transmembrane</keyword>
<keyword evidence="1" id="KW-0472">Membrane</keyword>